<dbReference type="RefSeq" id="WP_379927958.1">
    <property type="nucleotide sequence ID" value="NZ_JBHUMM010000002.1"/>
</dbReference>
<comment type="caution">
    <text evidence="2">The sequence shown here is derived from an EMBL/GenBank/DDBJ whole genome shotgun (WGS) entry which is preliminary data.</text>
</comment>
<dbReference type="InterPro" id="IPR038692">
    <property type="entry name" value="Cthe_2751_sf"/>
</dbReference>
<keyword evidence="3" id="KW-1185">Reference proteome</keyword>
<gene>
    <name evidence="2" type="ORF">ACFSUC_01770</name>
</gene>
<reference evidence="3" key="1">
    <citation type="journal article" date="2019" name="Int. J. Syst. Evol. Microbiol.">
        <title>The Global Catalogue of Microorganisms (GCM) 10K type strain sequencing project: providing services to taxonomists for standard genome sequencing and annotation.</title>
        <authorList>
            <consortium name="The Broad Institute Genomics Platform"/>
            <consortium name="The Broad Institute Genome Sequencing Center for Infectious Disease"/>
            <person name="Wu L."/>
            <person name="Ma J."/>
        </authorList>
    </citation>
    <scope>NUCLEOTIDE SEQUENCE [LARGE SCALE GENOMIC DNA]</scope>
    <source>
        <strain evidence="3">KCTC 33676</strain>
    </source>
</reference>
<evidence type="ECO:0000313" key="3">
    <source>
        <dbReference type="Proteomes" id="UP001597497"/>
    </source>
</evidence>
<name>A0ABW5R896_9BACL</name>
<dbReference type="EMBL" id="JBHUMM010000002">
    <property type="protein sequence ID" value="MFD2670332.1"/>
    <property type="molecule type" value="Genomic_DNA"/>
</dbReference>
<evidence type="ECO:0000313" key="2">
    <source>
        <dbReference type="EMBL" id="MFD2670332.1"/>
    </source>
</evidence>
<dbReference type="Proteomes" id="UP001597497">
    <property type="component" value="Unassembled WGS sequence"/>
</dbReference>
<proteinExistence type="predicted"/>
<protein>
    <submittedName>
        <fullName evidence="2">DUF5071 domain-containing protein</fullName>
    </submittedName>
</protein>
<dbReference type="Pfam" id="PF16804">
    <property type="entry name" value="DUF5071"/>
    <property type="match status" value="1"/>
</dbReference>
<accession>A0ABW5R896</accession>
<feature type="domain" description="DUF5071" evidence="1">
    <location>
        <begin position="5"/>
        <end position="58"/>
    </location>
</feature>
<evidence type="ECO:0000259" key="1">
    <source>
        <dbReference type="Pfam" id="PF16804"/>
    </source>
</evidence>
<dbReference type="InterPro" id="IPR031837">
    <property type="entry name" value="DUF5071"/>
</dbReference>
<organism evidence="2 3">
    <name type="scientific">Marinicrinis sediminis</name>
    <dbReference type="NCBI Taxonomy" id="1652465"/>
    <lineage>
        <taxon>Bacteria</taxon>
        <taxon>Bacillati</taxon>
        <taxon>Bacillota</taxon>
        <taxon>Bacilli</taxon>
        <taxon>Bacillales</taxon>
        <taxon>Paenibacillaceae</taxon>
    </lineage>
</organism>
<sequence length="63" mass="7305">METRGDDGEWKYFLLLGIVSNLPPDVKEALREELLRIQHDPTEDELHSEVDETAADLLRTMRP</sequence>
<dbReference type="Gene3D" id="1.25.40.750">
    <property type="entry name" value="Domain of unknown function DUF5071"/>
    <property type="match status" value="1"/>
</dbReference>